<feature type="compositionally biased region" description="Polar residues" evidence="1">
    <location>
        <begin position="818"/>
        <end position="827"/>
    </location>
</feature>
<feature type="compositionally biased region" description="Low complexity" evidence="1">
    <location>
        <begin position="279"/>
        <end position="291"/>
    </location>
</feature>
<dbReference type="InterPro" id="IPR029331">
    <property type="entry name" value="MLIP"/>
</dbReference>
<feature type="region of interest" description="Disordered" evidence="1">
    <location>
        <begin position="756"/>
        <end position="837"/>
    </location>
</feature>
<evidence type="ECO:0000313" key="3">
    <source>
        <dbReference type="Proteomes" id="UP001152622"/>
    </source>
</evidence>
<dbReference type="AlphaFoldDB" id="A0A9Q1FJG7"/>
<protein>
    <recommendedName>
        <fullName evidence="4">Muscular LMNA-interacting protein</fullName>
    </recommendedName>
</protein>
<evidence type="ECO:0000256" key="1">
    <source>
        <dbReference type="SAM" id="MobiDB-lite"/>
    </source>
</evidence>
<dbReference type="OrthoDB" id="9907594at2759"/>
<feature type="compositionally biased region" description="Basic and acidic residues" evidence="1">
    <location>
        <begin position="44"/>
        <end position="62"/>
    </location>
</feature>
<feature type="region of interest" description="Disordered" evidence="1">
    <location>
        <begin position="37"/>
        <end position="67"/>
    </location>
</feature>
<feature type="compositionally biased region" description="Basic and acidic residues" evidence="1">
    <location>
        <begin position="786"/>
        <end position="807"/>
    </location>
</feature>
<gene>
    <name evidence="2" type="ORF">SKAU_G00165360</name>
</gene>
<feature type="region of interest" description="Disordered" evidence="1">
    <location>
        <begin position="460"/>
        <end position="505"/>
    </location>
</feature>
<dbReference type="PANTHER" id="PTHR31514:SF1">
    <property type="entry name" value="MUSCULAR LMNA-INTERACTING PROTEIN"/>
    <property type="match status" value="1"/>
</dbReference>
<organism evidence="2 3">
    <name type="scientific">Synaphobranchus kaupii</name>
    <name type="common">Kaup's arrowtooth eel</name>
    <dbReference type="NCBI Taxonomy" id="118154"/>
    <lineage>
        <taxon>Eukaryota</taxon>
        <taxon>Metazoa</taxon>
        <taxon>Chordata</taxon>
        <taxon>Craniata</taxon>
        <taxon>Vertebrata</taxon>
        <taxon>Euteleostomi</taxon>
        <taxon>Actinopterygii</taxon>
        <taxon>Neopterygii</taxon>
        <taxon>Teleostei</taxon>
        <taxon>Anguilliformes</taxon>
        <taxon>Synaphobranchidae</taxon>
        <taxon>Synaphobranchus</taxon>
    </lineage>
</organism>
<dbReference type="Proteomes" id="UP001152622">
    <property type="component" value="Chromosome 5"/>
</dbReference>
<dbReference type="EMBL" id="JAINUF010000005">
    <property type="protein sequence ID" value="KAJ8360011.1"/>
    <property type="molecule type" value="Genomic_DNA"/>
</dbReference>
<keyword evidence="3" id="KW-1185">Reference proteome</keyword>
<feature type="compositionally biased region" description="Polar residues" evidence="1">
    <location>
        <begin position="756"/>
        <end position="768"/>
    </location>
</feature>
<evidence type="ECO:0000313" key="2">
    <source>
        <dbReference type="EMBL" id="KAJ8360011.1"/>
    </source>
</evidence>
<dbReference type="PANTHER" id="PTHR31514">
    <property type="entry name" value="MUSCULAR LMNA-INTERACTING PROTEIN MLIP"/>
    <property type="match status" value="1"/>
</dbReference>
<proteinExistence type="predicted"/>
<feature type="compositionally biased region" description="Polar residues" evidence="1">
    <location>
        <begin position="460"/>
        <end position="490"/>
    </location>
</feature>
<reference evidence="2" key="1">
    <citation type="journal article" date="2023" name="Science">
        <title>Genome structures resolve the early diversification of teleost fishes.</title>
        <authorList>
            <person name="Parey E."/>
            <person name="Louis A."/>
            <person name="Montfort J."/>
            <person name="Bouchez O."/>
            <person name="Roques C."/>
            <person name="Iampietro C."/>
            <person name="Lluch J."/>
            <person name="Castinel A."/>
            <person name="Donnadieu C."/>
            <person name="Desvignes T."/>
            <person name="Floi Bucao C."/>
            <person name="Jouanno E."/>
            <person name="Wen M."/>
            <person name="Mejri S."/>
            <person name="Dirks R."/>
            <person name="Jansen H."/>
            <person name="Henkel C."/>
            <person name="Chen W.J."/>
            <person name="Zahm M."/>
            <person name="Cabau C."/>
            <person name="Klopp C."/>
            <person name="Thompson A.W."/>
            <person name="Robinson-Rechavi M."/>
            <person name="Braasch I."/>
            <person name="Lecointre G."/>
            <person name="Bobe J."/>
            <person name="Postlethwait J.H."/>
            <person name="Berthelot C."/>
            <person name="Roest Crollius H."/>
            <person name="Guiguen Y."/>
        </authorList>
    </citation>
    <scope>NUCLEOTIDE SEQUENCE</scope>
    <source>
        <strain evidence="2">WJC10195</strain>
    </source>
</reference>
<feature type="region of interest" description="Disordered" evidence="1">
    <location>
        <begin position="279"/>
        <end position="301"/>
    </location>
</feature>
<sequence>MEKPNLKEGMLKIPTEVTSVRLVSFSFVPAVKKLPAESTVTTGEQERQPMRRSNENLGKQKEVATGQTMSGDGVFKAEFVHVGGDSDEGVPMDHRARLARETNLRQEAHSQLKLTADHMTHGQLTPSQITAPSESTAHLSVNISPALKLAVLETANDKHCSMDAHGHNTSFGSKVCPILLLNQAPDKRKTLISDCRATHSAELLETPASSRESVLSEDWFGPHTFSSEGSPASLSRTISPCSSVRSGVFSPSVIRVKRHSLAPGSSLAWNLQPCLSPASSSPAPSPYSLSPRTGRSWQRPPPTHLTLLTAILRKGRLPVLSSVQQRAYSPCWPISAASLSSCSACNAAAKMALICPSVARSQSQTPMEVHRAARHMPMHGPKSQPLRCLTPPPSPDSEATNFGPPAQLLSHSHEFGSRSSSTDSTLQRVPSPSQQCRVPSLSQQCRITSLTQQRTAYPVNSVTQQSHGASPVSPSDHVTTATPALQNLPFSNKPDPTPPILSNPVLSSSFSRLRSLSPKCCSPTPCATGDCPAPSPVPKLTYSPVPREATPPTPHLPTIPGSLNALVHALCISALPSSSDRAGRQRKYKIKSSYKALAAIPTNTLLLEQQTIDDEVEKEVRPLDDADVDCVTETHSEMCSPSQLRQQSEELYAAIDQVLQDPLPMRRSHSAPQSLVTLTDVDVEVSKRLRSLPRSAGRETKYATFHLQPSGSTERNMTKPGVIRPVAVIPKLTEEDDEEEDFPNPFRQQYLEEISEQQSQKFGSTPTGQIPELSEDQRDPGSPTFRKGDIPREDELVLLITEKEETHTPPVAEGSSKIGPTSFNPAQVKTEVRETHI</sequence>
<comment type="caution">
    <text evidence="2">The sequence shown here is derived from an EMBL/GenBank/DDBJ whole genome shotgun (WGS) entry which is preliminary data.</text>
</comment>
<evidence type="ECO:0008006" key="4">
    <source>
        <dbReference type="Google" id="ProtNLM"/>
    </source>
</evidence>
<accession>A0A9Q1FJG7</accession>
<dbReference type="Pfam" id="PF15274">
    <property type="entry name" value="MLIP"/>
    <property type="match status" value="1"/>
</dbReference>
<feature type="region of interest" description="Disordered" evidence="1">
    <location>
        <begin position="377"/>
        <end position="440"/>
    </location>
</feature>
<name>A0A9Q1FJG7_SYNKA</name>
<feature type="compositionally biased region" description="Polar residues" evidence="1">
    <location>
        <begin position="422"/>
        <end position="440"/>
    </location>
</feature>